<dbReference type="Gene3D" id="2.170.130.10">
    <property type="entry name" value="TonB-dependent receptor, plug domain"/>
    <property type="match status" value="1"/>
</dbReference>
<dbReference type="Proteomes" id="UP000029444">
    <property type="component" value="Unassembled WGS sequence"/>
</dbReference>
<evidence type="ECO:0000256" key="10">
    <source>
        <dbReference type="PROSITE-ProRule" id="PRU10144"/>
    </source>
</evidence>
<dbReference type="GO" id="GO:0009279">
    <property type="term" value="C:cell outer membrane"/>
    <property type="evidence" value="ECO:0007669"/>
    <property type="project" value="UniProtKB-SubCell"/>
</dbReference>
<evidence type="ECO:0000259" key="13">
    <source>
        <dbReference type="Pfam" id="PF00593"/>
    </source>
</evidence>
<evidence type="ECO:0000256" key="7">
    <source>
        <dbReference type="ARBA" id="ARBA00023136"/>
    </source>
</evidence>
<keyword evidence="8 9" id="KW-0998">Cell outer membrane</keyword>
<comment type="similarity">
    <text evidence="9 11">Belongs to the TonB-dependent receptor family.</text>
</comment>
<gene>
    <name evidence="15" type="ORF">Y5S_02512</name>
</gene>
<dbReference type="RefSeq" id="WP_035233457.1">
    <property type="nucleotide sequence ID" value="NZ_ARXV01000010.1"/>
</dbReference>
<evidence type="ECO:0000256" key="12">
    <source>
        <dbReference type="SAM" id="SignalP"/>
    </source>
</evidence>
<dbReference type="AlphaFoldDB" id="A0A095UNX4"/>
<proteinExistence type="inferred from homology"/>
<dbReference type="eggNOG" id="COG4771">
    <property type="taxonomic scope" value="Bacteria"/>
</dbReference>
<keyword evidence="15" id="KW-0675">Receptor</keyword>
<dbReference type="Pfam" id="PF07715">
    <property type="entry name" value="Plug"/>
    <property type="match status" value="1"/>
</dbReference>
<dbReference type="Gene3D" id="2.40.170.20">
    <property type="entry name" value="TonB-dependent receptor, beta-barrel domain"/>
    <property type="match status" value="1"/>
</dbReference>
<keyword evidence="2 9" id="KW-0813">Transport</keyword>
<evidence type="ECO:0000256" key="5">
    <source>
        <dbReference type="ARBA" id="ARBA00022729"/>
    </source>
</evidence>
<dbReference type="InterPro" id="IPR039426">
    <property type="entry name" value="TonB-dep_rcpt-like"/>
</dbReference>
<evidence type="ECO:0000256" key="1">
    <source>
        <dbReference type="ARBA" id="ARBA00004571"/>
    </source>
</evidence>
<dbReference type="PROSITE" id="PS52016">
    <property type="entry name" value="TONB_DEPENDENT_REC_3"/>
    <property type="match status" value="1"/>
</dbReference>
<dbReference type="CDD" id="cd01347">
    <property type="entry name" value="ligand_gated_channel"/>
    <property type="match status" value="1"/>
</dbReference>
<dbReference type="PROSITE" id="PS01156">
    <property type="entry name" value="TONB_DEPENDENT_REC_2"/>
    <property type="match status" value="1"/>
</dbReference>
<keyword evidence="16" id="KW-1185">Reference proteome</keyword>
<evidence type="ECO:0000256" key="9">
    <source>
        <dbReference type="PROSITE-ProRule" id="PRU01360"/>
    </source>
</evidence>
<dbReference type="InterPro" id="IPR036942">
    <property type="entry name" value="Beta-barrel_TonB_sf"/>
</dbReference>
<evidence type="ECO:0000256" key="2">
    <source>
        <dbReference type="ARBA" id="ARBA00022448"/>
    </source>
</evidence>
<name>A0A095UNX4_9GAMM</name>
<keyword evidence="7 9" id="KW-0472">Membrane</keyword>
<dbReference type="STRING" id="1177154.Y5S_02512"/>
<evidence type="ECO:0000256" key="11">
    <source>
        <dbReference type="RuleBase" id="RU003357"/>
    </source>
</evidence>
<protein>
    <submittedName>
        <fullName evidence="15">Fe transport outer membrane receptor protein</fullName>
    </submittedName>
</protein>
<feature type="chain" id="PRO_5001918990" evidence="12">
    <location>
        <begin position="25"/>
        <end position="704"/>
    </location>
</feature>
<dbReference type="PANTHER" id="PTHR30069">
    <property type="entry name" value="TONB-DEPENDENT OUTER MEMBRANE RECEPTOR"/>
    <property type="match status" value="1"/>
</dbReference>
<keyword evidence="4 9" id="KW-0812">Transmembrane</keyword>
<feature type="signal peptide" evidence="12">
    <location>
        <begin position="1"/>
        <end position="24"/>
    </location>
</feature>
<feature type="short sequence motif" description="TonB C-terminal box" evidence="10">
    <location>
        <begin position="687"/>
        <end position="704"/>
    </location>
</feature>
<dbReference type="InterPro" id="IPR000531">
    <property type="entry name" value="Beta-barrel_TonB"/>
</dbReference>
<dbReference type="InterPro" id="IPR010917">
    <property type="entry name" value="TonB_rcpt_CS"/>
</dbReference>
<dbReference type="Pfam" id="PF00593">
    <property type="entry name" value="TonB_dep_Rec_b-barrel"/>
    <property type="match status" value="1"/>
</dbReference>
<feature type="domain" description="TonB-dependent receptor-like beta-barrel" evidence="13">
    <location>
        <begin position="263"/>
        <end position="668"/>
    </location>
</feature>
<dbReference type="PATRIC" id="fig|1177154.3.peg.2546"/>
<evidence type="ECO:0000313" key="16">
    <source>
        <dbReference type="Proteomes" id="UP000029444"/>
    </source>
</evidence>
<evidence type="ECO:0000256" key="3">
    <source>
        <dbReference type="ARBA" id="ARBA00022452"/>
    </source>
</evidence>
<organism evidence="15 16">
    <name type="scientific">Alcanivorax nanhaiticus</name>
    <dbReference type="NCBI Taxonomy" id="1177154"/>
    <lineage>
        <taxon>Bacteria</taxon>
        <taxon>Pseudomonadati</taxon>
        <taxon>Pseudomonadota</taxon>
        <taxon>Gammaproteobacteria</taxon>
        <taxon>Oceanospirillales</taxon>
        <taxon>Alcanivoracaceae</taxon>
        <taxon>Alcanivorax</taxon>
    </lineage>
</organism>
<evidence type="ECO:0000256" key="8">
    <source>
        <dbReference type="ARBA" id="ARBA00023237"/>
    </source>
</evidence>
<evidence type="ECO:0000256" key="4">
    <source>
        <dbReference type="ARBA" id="ARBA00022692"/>
    </source>
</evidence>
<keyword evidence="6 11" id="KW-0798">TonB box</keyword>
<dbReference type="EMBL" id="ARXV01000010">
    <property type="protein sequence ID" value="KGD64210.1"/>
    <property type="molecule type" value="Genomic_DNA"/>
</dbReference>
<evidence type="ECO:0000313" key="15">
    <source>
        <dbReference type="EMBL" id="KGD64210.1"/>
    </source>
</evidence>
<evidence type="ECO:0000259" key="14">
    <source>
        <dbReference type="Pfam" id="PF07715"/>
    </source>
</evidence>
<dbReference type="InterPro" id="IPR037066">
    <property type="entry name" value="Plug_dom_sf"/>
</dbReference>
<keyword evidence="3 9" id="KW-1134">Transmembrane beta strand</keyword>
<comment type="caution">
    <text evidence="15">The sequence shown here is derived from an EMBL/GenBank/DDBJ whole genome shotgun (WGS) entry which is preliminary data.</text>
</comment>
<dbReference type="PANTHER" id="PTHR30069:SF42">
    <property type="entry name" value="FERRIC AEROBACTIN RECEPTOR"/>
    <property type="match status" value="1"/>
</dbReference>
<dbReference type="SUPFAM" id="SSF56935">
    <property type="entry name" value="Porins"/>
    <property type="match status" value="1"/>
</dbReference>
<dbReference type="GO" id="GO:0015344">
    <property type="term" value="F:siderophore uptake transmembrane transporter activity"/>
    <property type="evidence" value="ECO:0007669"/>
    <property type="project" value="TreeGrafter"/>
</dbReference>
<keyword evidence="5 12" id="KW-0732">Signal</keyword>
<reference evidence="15 16" key="1">
    <citation type="submission" date="2012-09" db="EMBL/GenBank/DDBJ databases">
        <title>Genome Sequence of alkane-degrading Bacterium Alcanivorax sp. 19-m-6.</title>
        <authorList>
            <person name="Lai Q."/>
            <person name="Shao Z."/>
        </authorList>
    </citation>
    <scope>NUCLEOTIDE SEQUENCE [LARGE SCALE GENOMIC DNA]</scope>
    <source>
        <strain evidence="15 16">19-m-6</strain>
    </source>
</reference>
<dbReference type="InterPro" id="IPR012910">
    <property type="entry name" value="Plug_dom"/>
</dbReference>
<feature type="domain" description="TonB-dependent receptor plug" evidence="14">
    <location>
        <begin position="46"/>
        <end position="148"/>
    </location>
</feature>
<comment type="subcellular location">
    <subcellularLocation>
        <location evidence="1 9">Cell outer membrane</location>
        <topology evidence="1 9">Multi-pass membrane protein</topology>
    </subcellularLocation>
</comment>
<evidence type="ECO:0000256" key="6">
    <source>
        <dbReference type="ARBA" id="ARBA00023077"/>
    </source>
</evidence>
<accession>A0A095UNX4</accession>
<dbReference type="GO" id="GO:0044718">
    <property type="term" value="P:siderophore transmembrane transport"/>
    <property type="evidence" value="ECO:0007669"/>
    <property type="project" value="TreeGrafter"/>
</dbReference>
<sequence>MPRFRLIGLPISMLTLAISPLALAEEANELGTITVSATRSNSEVGKTPQKITVISKEDIEQQLRMTSDQSQVLSNLIPSYTPSRQKLTNAGETFRGRAPLFLIDGIPQSNPLRDGSRDGYTIDLSMVERIEVIHGASAEHGLGATGGIINFVTRRPESGTVNQHIGVQATSPTNDIHSDSLSYKVDYRVDGIAGNVDYLLGVSYVDRGMFYDAEGDYIGVDGTQGDIMDSQSGDVFLKLGYWFNDEQNIELSVNRFELEGNHDYVAVYPQDGWANGISTKSKKGSPEGDAPMNEVTTAGLTYTHSNLAGNHFTAQLYSQTFKGRYGGGTFDTFQYTPGLLEEDRIYDQSQNESDKIGGKLTLTRDGMLDNHLKLTTGLDVLQDETTQILAQTGREWVPETQFRNIAPFLQAEVQPMQQLTLSAGVRYEYAKLNVDDFTTLASYGSKQVEGGNPDFDETLINYGVVFQATENAQLFANYSEGFGMPDVGRVLRGINQDNQSVEDFLDLQPIVTDNTEIGVRLHNGSAHFEISHFSSDSDLGQRLQNNGGIFEVSRERTEIQGIEADAGWQLNASHFLNASYVHTSGKFDSDEDGSVDTRLDGRNIAPDSIQLRWQANWTSKLDTQLQGTHYFNKDFEGDTNDFTAYQLVDLSLGYTLPKGQITAGIENLLNEDYFTYFSQTATTRDDQNFKGRGRTFTLGYNLDF</sequence>